<proteinExistence type="predicted"/>
<dbReference type="InterPro" id="IPR050804">
    <property type="entry name" value="MCC"/>
</dbReference>
<dbReference type="PROSITE" id="PS50144">
    <property type="entry name" value="MATH"/>
    <property type="match status" value="1"/>
</dbReference>
<reference evidence="5" key="2">
    <citation type="submission" date="2025-08" db="UniProtKB">
        <authorList>
            <consortium name="RefSeq"/>
        </authorList>
    </citation>
    <scope>IDENTIFICATION</scope>
    <source>
        <tissue evidence="5">Leaf</tissue>
    </source>
</reference>
<evidence type="ECO:0000256" key="2">
    <source>
        <dbReference type="SAM" id="Coils"/>
    </source>
</evidence>
<keyword evidence="4" id="KW-1185">Reference proteome</keyword>
<gene>
    <name evidence="5" type="primary">LOC104712526</name>
</gene>
<feature type="coiled-coil region" evidence="2">
    <location>
        <begin position="280"/>
        <end position="324"/>
    </location>
</feature>
<reference evidence="4" key="1">
    <citation type="journal article" date="2014" name="Nat. Commun.">
        <title>The emerging biofuel crop Camelina sativa retains a highly undifferentiated hexaploid genome structure.</title>
        <authorList>
            <person name="Kagale S."/>
            <person name="Koh C."/>
            <person name="Nixon J."/>
            <person name="Bollina V."/>
            <person name="Clarke W.E."/>
            <person name="Tuteja R."/>
            <person name="Spillane C."/>
            <person name="Robinson S.J."/>
            <person name="Links M.G."/>
            <person name="Clarke C."/>
            <person name="Higgins E.E."/>
            <person name="Huebert T."/>
            <person name="Sharpe A.G."/>
            <person name="Parkin I.A."/>
        </authorList>
    </citation>
    <scope>NUCLEOTIDE SEQUENCE [LARGE SCALE GENOMIC DNA]</scope>
    <source>
        <strain evidence="4">cv. DH55</strain>
    </source>
</reference>
<dbReference type="SUPFAM" id="SSF49599">
    <property type="entry name" value="TRAF domain-like"/>
    <property type="match status" value="1"/>
</dbReference>
<dbReference type="Pfam" id="PF22486">
    <property type="entry name" value="MATH_2"/>
    <property type="match status" value="1"/>
</dbReference>
<accession>A0ABM1QEA2</accession>
<dbReference type="PANTHER" id="PTHR46236:SF4">
    <property type="entry name" value="MATH DOMAIN-CONTAINING PROTEIN"/>
    <property type="match status" value="1"/>
</dbReference>
<name>A0ABM1QEA2_CAMSA</name>
<keyword evidence="1 2" id="KW-0175">Coiled coil</keyword>
<protein>
    <submittedName>
        <fullName evidence="5">MATH domain and coiled-coil domain-containing protein At3g58370-like isoform X1</fullName>
    </submittedName>
</protein>
<dbReference type="RefSeq" id="XP_019085090.1">
    <property type="nucleotide sequence ID" value="XM_019229545.1"/>
</dbReference>
<dbReference type="Proteomes" id="UP000694864">
    <property type="component" value="Chromosome 9"/>
</dbReference>
<evidence type="ECO:0000256" key="1">
    <source>
        <dbReference type="ARBA" id="ARBA00023054"/>
    </source>
</evidence>
<dbReference type="Gene3D" id="2.60.210.10">
    <property type="entry name" value="Apoptosis, Tumor Necrosis Factor Receptor Associated Protein 2, Chain A"/>
    <property type="match status" value="1"/>
</dbReference>
<dbReference type="CDD" id="cd00121">
    <property type="entry name" value="MATH"/>
    <property type="match status" value="1"/>
</dbReference>
<evidence type="ECO:0000259" key="3">
    <source>
        <dbReference type="PROSITE" id="PS50144"/>
    </source>
</evidence>
<dbReference type="InterPro" id="IPR002083">
    <property type="entry name" value="MATH/TRAF_dom"/>
</dbReference>
<evidence type="ECO:0000313" key="5">
    <source>
        <dbReference type="RefSeq" id="XP_019085090.1"/>
    </source>
</evidence>
<feature type="domain" description="MATH" evidence="3">
    <location>
        <begin position="17"/>
        <end position="143"/>
    </location>
</feature>
<dbReference type="GeneID" id="104712526"/>
<dbReference type="SMART" id="SM00061">
    <property type="entry name" value="MATH"/>
    <property type="match status" value="1"/>
</dbReference>
<dbReference type="PANTHER" id="PTHR46236">
    <property type="entry name" value="TRAF-LIKE SUPERFAMILY PROTEIN"/>
    <property type="match status" value="1"/>
</dbReference>
<evidence type="ECO:0000313" key="4">
    <source>
        <dbReference type="Proteomes" id="UP000694864"/>
    </source>
</evidence>
<sequence length="338" mass="38382">MGSTEELVDYKKEADDDNKFTWVIKNFSSLPYDKVYSSPFVIGGCKWHLLAYPKGNKFNNSLSLYLVVDDSRSLPCGWKRFAQFSLTIVNQHTENLSQRGEKQHWFNQRNLGSGFTSMLPLPNLHAKHGGFLVNGEVKIVVEIDVLEVIGNFDVSEESEEENQPLKKIKLDNDDNDAVSIDFLNVASPVMESIDVNGFQVLPSQVESVKCIFERHPDFASRFRPKNRHLKSSYMNVLLGLIKTLCQLPEELSDDDLEEASVAVSYVEKGGFKLDWLEKKLAEVKAKKKKVEIGKARLQQTEEELHRLNQRCLDLKALLEKETADVSEANVPLSFDDVV</sequence>
<dbReference type="InterPro" id="IPR008974">
    <property type="entry name" value="TRAF-like"/>
</dbReference>
<organism evidence="4 5">
    <name type="scientific">Camelina sativa</name>
    <name type="common">False flax</name>
    <name type="synonym">Myagrum sativum</name>
    <dbReference type="NCBI Taxonomy" id="90675"/>
    <lineage>
        <taxon>Eukaryota</taxon>
        <taxon>Viridiplantae</taxon>
        <taxon>Streptophyta</taxon>
        <taxon>Embryophyta</taxon>
        <taxon>Tracheophyta</taxon>
        <taxon>Spermatophyta</taxon>
        <taxon>Magnoliopsida</taxon>
        <taxon>eudicotyledons</taxon>
        <taxon>Gunneridae</taxon>
        <taxon>Pentapetalae</taxon>
        <taxon>rosids</taxon>
        <taxon>malvids</taxon>
        <taxon>Brassicales</taxon>
        <taxon>Brassicaceae</taxon>
        <taxon>Camelineae</taxon>
        <taxon>Camelina</taxon>
    </lineage>
</organism>